<evidence type="ECO:0000313" key="1">
    <source>
        <dbReference type="EMBL" id="JAH00239.1"/>
    </source>
</evidence>
<sequence length="16" mass="1921">MRIRQLERPCSFQASV</sequence>
<organism evidence="1">
    <name type="scientific">Anguilla anguilla</name>
    <name type="common">European freshwater eel</name>
    <name type="synonym">Muraena anguilla</name>
    <dbReference type="NCBI Taxonomy" id="7936"/>
    <lineage>
        <taxon>Eukaryota</taxon>
        <taxon>Metazoa</taxon>
        <taxon>Chordata</taxon>
        <taxon>Craniata</taxon>
        <taxon>Vertebrata</taxon>
        <taxon>Euteleostomi</taxon>
        <taxon>Actinopterygii</taxon>
        <taxon>Neopterygii</taxon>
        <taxon>Teleostei</taxon>
        <taxon>Anguilliformes</taxon>
        <taxon>Anguillidae</taxon>
        <taxon>Anguilla</taxon>
    </lineage>
</organism>
<proteinExistence type="predicted"/>
<protein>
    <submittedName>
        <fullName evidence="1">Uncharacterized protein</fullName>
    </submittedName>
</protein>
<name>A0A0E9P6V6_ANGAN</name>
<dbReference type="AlphaFoldDB" id="A0A0E9P6V6"/>
<dbReference type="EMBL" id="GBXM01108338">
    <property type="protein sequence ID" value="JAH00239.1"/>
    <property type="molecule type" value="Transcribed_RNA"/>
</dbReference>
<reference evidence="1" key="1">
    <citation type="submission" date="2014-11" db="EMBL/GenBank/DDBJ databases">
        <authorList>
            <person name="Amaro Gonzalez C."/>
        </authorList>
    </citation>
    <scope>NUCLEOTIDE SEQUENCE</scope>
</reference>
<reference evidence="1" key="2">
    <citation type="journal article" date="2015" name="Fish Shellfish Immunol.">
        <title>Early steps in the European eel (Anguilla anguilla)-Vibrio vulnificus interaction in the gills: Role of the RtxA13 toxin.</title>
        <authorList>
            <person name="Callol A."/>
            <person name="Pajuelo D."/>
            <person name="Ebbesson L."/>
            <person name="Teles M."/>
            <person name="MacKenzie S."/>
            <person name="Amaro C."/>
        </authorList>
    </citation>
    <scope>NUCLEOTIDE SEQUENCE</scope>
</reference>
<accession>A0A0E9P6V6</accession>